<reference evidence="1 2" key="1">
    <citation type="journal article" date="2013" name="Stand. Genomic Sci.">
        <title>Genomic Encyclopedia of Type Strains, Phase I: The one thousand microbial genomes (KMG-I) project.</title>
        <authorList>
            <person name="Kyrpides N.C."/>
            <person name="Woyke T."/>
            <person name="Eisen J.A."/>
            <person name="Garrity G."/>
            <person name="Lilburn T.G."/>
            <person name="Beck B.J."/>
            <person name="Whitman W.B."/>
            <person name="Hugenholtz P."/>
            <person name="Klenk H.P."/>
        </authorList>
    </citation>
    <scope>NUCLEOTIDE SEQUENCE [LARGE SCALE GENOMIC DNA]</scope>
    <source>
        <strain evidence="1 2">DSM 45044</strain>
    </source>
</reference>
<sequence length="147" mass="16193">MLSDMHAVRDDADLRNAAEFPCPECGRRLHRIDHSPFEDFHLLYCDGCPRMAEVGHGDAGYAEIRHAHPGAEHAKLMSVVAERLRPCDCGGRFRADAPRRCPFCATTVVTRDAAGVDVTPAWSDDASVDDTEAVTAALTRRTDLWSD</sequence>
<comment type="caution">
    <text evidence="1">The sequence shown here is derived from an EMBL/GenBank/DDBJ whole genome shotgun (WGS) entry which is preliminary data.</text>
</comment>
<dbReference type="EMBL" id="VLLL01000006">
    <property type="protein sequence ID" value="TWJ12559.1"/>
    <property type="molecule type" value="Genomic_DNA"/>
</dbReference>
<accession>A0A562V3T3</accession>
<keyword evidence="2" id="KW-1185">Reference proteome</keyword>
<evidence type="ECO:0000313" key="2">
    <source>
        <dbReference type="Proteomes" id="UP000321617"/>
    </source>
</evidence>
<gene>
    <name evidence="1" type="ORF">LX16_3319</name>
</gene>
<evidence type="ECO:0000313" key="1">
    <source>
        <dbReference type="EMBL" id="TWJ12559.1"/>
    </source>
</evidence>
<protein>
    <submittedName>
        <fullName evidence="1">Uncharacterized protein</fullName>
    </submittedName>
</protein>
<proteinExistence type="predicted"/>
<name>A0A562V3T3_9ACTN</name>
<organism evidence="1 2">
    <name type="scientific">Stackebrandtia albiflava</name>
    <dbReference type="NCBI Taxonomy" id="406432"/>
    <lineage>
        <taxon>Bacteria</taxon>
        <taxon>Bacillati</taxon>
        <taxon>Actinomycetota</taxon>
        <taxon>Actinomycetes</taxon>
        <taxon>Glycomycetales</taxon>
        <taxon>Glycomycetaceae</taxon>
        <taxon>Stackebrandtia</taxon>
    </lineage>
</organism>
<dbReference type="Proteomes" id="UP000321617">
    <property type="component" value="Unassembled WGS sequence"/>
</dbReference>
<dbReference type="AlphaFoldDB" id="A0A562V3T3"/>